<dbReference type="AlphaFoldDB" id="A0A7J0BZB2"/>
<protein>
    <recommendedName>
        <fullName evidence="3">HTH merR-type domain-containing protein</fullName>
    </recommendedName>
</protein>
<dbReference type="SUPFAM" id="SSF46955">
    <property type="entry name" value="Putative DNA-binding domain"/>
    <property type="match status" value="1"/>
</dbReference>
<dbReference type="Proteomes" id="UP000503820">
    <property type="component" value="Unassembled WGS sequence"/>
</dbReference>
<evidence type="ECO:0000313" key="2">
    <source>
        <dbReference type="Proteomes" id="UP000503820"/>
    </source>
</evidence>
<accession>A0A7J0BZB2</accession>
<evidence type="ECO:0000313" key="1">
    <source>
        <dbReference type="EMBL" id="GFM38502.1"/>
    </source>
</evidence>
<dbReference type="Gene3D" id="1.10.1660.10">
    <property type="match status" value="1"/>
</dbReference>
<sequence length="234" mass="25984">MNNATHMHDVHTLLTIAEIAQRFSLPESTARYYCKRFLAYLPHVGEGKRRRYRKGVLDVFAVIVDEMKRNKNAMAVEATLSATFPKNIDVLGDKPQAQQQNNNTAASTAVLPFSAHLPQEADRLFNLLEQQAMAMGTIAKALCTIAARAETMLDMAAGHTAPPVAPAAPPAVSELEQALVRKDEELETLRKEISTIKILQAESEKLHQQDLDQMRKWLGRIAQEQNTAAGRQNS</sequence>
<keyword evidence="2" id="KW-1185">Reference proteome</keyword>
<proteinExistence type="predicted"/>
<organism evidence="1 2">
    <name type="scientific">Desulfovibrio psychrotolerans</name>
    <dbReference type="NCBI Taxonomy" id="415242"/>
    <lineage>
        <taxon>Bacteria</taxon>
        <taxon>Pseudomonadati</taxon>
        <taxon>Thermodesulfobacteriota</taxon>
        <taxon>Desulfovibrionia</taxon>
        <taxon>Desulfovibrionales</taxon>
        <taxon>Desulfovibrionaceae</taxon>
        <taxon>Desulfovibrio</taxon>
    </lineage>
</organism>
<dbReference type="RefSeq" id="WP_174411118.1">
    <property type="nucleotide sequence ID" value="NZ_BLVP01000043.1"/>
</dbReference>
<gene>
    <name evidence="1" type="ORF">DSM19430T_31860</name>
</gene>
<evidence type="ECO:0008006" key="3">
    <source>
        <dbReference type="Google" id="ProtNLM"/>
    </source>
</evidence>
<name>A0A7J0BZB2_9BACT</name>
<dbReference type="EMBL" id="BLVP01000043">
    <property type="protein sequence ID" value="GFM38502.1"/>
    <property type="molecule type" value="Genomic_DNA"/>
</dbReference>
<dbReference type="InterPro" id="IPR009061">
    <property type="entry name" value="DNA-bd_dom_put_sf"/>
</dbReference>
<reference evidence="1 2" key="1">
    <citation type="submission" date="2020-05" db="EMBL/GenBank/DDBJ databases">
        <title>Draft genome sequence of Desulfovibrio psychrotolerans JS1T.</title>
        <authorList>
            <person name="Ueno A."/>
            <person name="Tamazawa S."/>
            <person name="Tamamura S."/>
            <person name="Murakami T."/>
            <person name="Kiyama T."/>
            <person name="Inomata H."/>
            <person name="Amano Y."/>
            <person name="Miyakawa K."/>
            <person name="Tamaki H."/>
            <person name="Naganuma T."/>
            <person name="Kaneko K."/>
        </authorList>
    </citation>
    <scope>NUCLEOTIDE SEQUENCE [LARGE SCALE GENOMIC DNA]</scope>
    <source>
        <strain evidence="1 2">JS1</strain>
    </source>
</reference>
<comment type="caution">
    <text evidence="1">The sequence shown here is derived from an EMBL/GenBank/DDBJ whole genome shotgun (WGS) entry which is preliminary data.</text>
</comment>